<comment type="subcellular location">
    <subcellularLocation>
        <location evidence="1">Cell membrane</location>
        <topology evidence="1">Multi-pass membrane protein</topology>
    </subcellularLocation>
</comment>
<dbReference type="InterPro" id="IPR003689">
    <property type="entry name" value="ZIP"/>
</dbReference>
<dbReference type="RefSeq" id="WP_089023653.1">
    <property type="nucleotide sequence ID" value="NZ_NIQC01000014.1"/>
</dbReference>
<evidence type="ECO:0000256" key="8">
    <source>
        <dbReference type="SAM" id="Phobius"/>
    </source>
</evidence>
<protein>
    <submittedName>
        <fullName evidence="9">Zinc/iron permease</fullName>
    </submittedName>
</protein>
<evidence type="ECO:0000256" key="3">
    <source>
        <dbReference type="ARBA" id="ARBA00022475"/>
    </source>
</evidence>
<keyword evidence="7 8" id="KW-0472">Membrane</keyword>
<evidence type="ECO:0000313" key="9">
    <source>
        <dbReference type="EMBL" id="OWZ83638.1"/>
    </source>
</evidence>
<dbReference type="PANTHER" id="PTHR11040">
    <property type="entry name" value="ZINC/IRON TRANSPORTER"/>
    <property type="match status" value="1"/>
</dbReference>
<gene>
    <name evidence="9" type="ORF">CDO51_07400</name>
</gene>
<feature type="transmembrane region" description="Helical" evidence="8">
    <location>
        <begin position="199"/>
        <end position="217"/>
    </location>
</feature>
<keyword evidence="5" id="KW-0862">Zinc</keyword>
<evidence type="ECO:0000313" key="10">
    <source>
        <dbReference type="Proteomes" id="UP000214588"/>
    </source>
</evidence>
<feature type="transmembrane region" description="Helical" evidence="8">
    <location>
        <begin position="229"/>
        <end position="246"/>
    </location>
</feature>
<feature type="transmembrane region" description="Helical" evidence="8">
    <location>
        <begin position="139"/>
        <end position="160"/>
    </location>
</feature>
<dbReference type="Proteomes" id="UP000214588">
    <property type="component" value="Unassembled WGS sequence"/>
</dbReference>
<reference evidence="9 10" key="1">
    <citation type="submission" date="2017-06" db="EMBL/GenBank/DDBJ databases">
        <title>Draft Genome Sequence of Natranaerobius trueperi halophilic, alkalithermophilic bacteria from soda lakes.</title>
        <authorList>
            <person name="Zhao B."/>
        </authorList>
    </citation>
    <scope>NUCLEOTIDE SEQUENCE [LARGE SCALE GENOMIC DNA]</scope>
    <source>
        <strain evidence="9 10">DSM 18760</strain>
    </source>
</reference>
<evidence type="ECO:0000256" key="1">
    <source>
        <dbReference type="ARBA" id="ARBA00004651"/>
    </source>
</evidence>
<organism evidence="9 10">
    <name type="scientific">Natranaerobius trueperi</name>
    <dbReference type="NCBI Taxonomy" id="759412"/>
    <lineage>
        <taxon>Bacteria</taxon>
        <taxon>Bacillati</taxon>
        <taxon>Bacillota</taxon>
        <taxon>Clostridia</taxon>
        <taxon>Natranaerobiales</taxon>
        <taxon>Natranaerobiaceae</taxon>
        <taxon>Natranaerobius</taxon>
    </lineage>
</organism>
<evidence type="ECO:0000256" key="5">
    <source>
        <dbReference type="ARBA" id="ARBA00022833"/>
    </source>
</evidence>
<dbReference type="GO" id="GO:0005385">
    <property type="term" value="F:zinc ion transmembrane transporter activity"/>
    <property type="evidence" value="ECO:0007669"/>
    <property type="project" value="TreeGrafter"/>
</dbReference>
<dbReference type="EMBL" id="NIQC01000014">
    <property type="protein sequence ID" value="OWZ83638.1"/>
    <property type="molecule type" value="Genomic_DNA"/>
</dbReference>
<feature type="transmembrane region" description="Helical" evidence="8">
    <location>
        <begin position="172"/>
        <end position="193"/>
    </location>
</feature>
<proteinExistence type="inferred from homology"/>
<dbReference type="AlphaFoldDB" id="A0A226BX80"/>
<feature type="transmembrane region" description="Helical" evidence="8">
    <location>
        <begin position="31"/>
        <end position="52"/>
    </location>
</feature>
<evidence type="ECO:0000256" key="6">
    <source>
        <dbReference type="ARBA" id="ARBA00022989"/>
    </source>
</evidence>
<accession>A0A226BX80</accession>
<name>A0A226BX80_9FIRM</name>
<dbReference type="PANTHER" id="PTHR11040:SF211">
    <property type="entry name" value="ZINC TRANSPORTER ZIP11"/>
    <property type="match status" value="1"/>
</dbReference>
<feature type="transmembrane region" description="Helical" evidence="8">
    <location>
        <begin position="58"/>
        <end position="78"/>
    </location>
</feature>
<evidence type="ECO:0000256" key="2">
    <source>
        <dbReference type="ARBA" id="ARBA00006939"/>
    </source>
</evidence>
<dbReference type="GO" id="GO:0005886">
    <property type="term" value="C:plasma membrane"/>
    <property type="evidence" value="ECO:0007669"/>
    <property type="project" value="UniProtKB-SubCell"/>
</dbReference>
<sequence>MESLLYSFIAGASTAIGAIIIALIGRPGQKVLSGLLGFAGGIMIAISAFKLIPEAEEISSTYSAVIGFILGAAMMYLLDKLIPHTHLPGGDEVVTEGVSTNSNEKSVLKTGYLIFLGIALHNLPEGLAIGAGLESNPELGFAIAVAIALHNIPEGMAVAGPLRSGGISWFKVFMLTLFAGLMTPVGAAIGLTIFGISSIFVGLGLAFAAGAMVYIVSDELMPMSHGYHNHTANTGFIMGFILGFLIV</sequence>
<keyword evidence="3" id="KW-1003">Cell membrane</keyword>
<keyword evidence="6 8" id="KW-1133">Transmembrane helix</keyword>
<evidence type="ECO:0000256" key="7">
    <source>
        <dbReference type="ARBA" id="ARBA00023136"/>
    </source>
</evidence>
<dbReference type="OrthoDB" id="9787346at2"/>
<feature type="transmembrane region" description="Helical" evidence="8">
    <location>
        <begin position="112"/>
        <end position="133"/>
    </location>
</feature>
<comment type="similarity">
    <text evidence="2">Belongs to the ZIP transporter (TC 2.A.5) family.</text>
</comment>
<dbReference type="Pfam" id="PF02535">
    <property type="entry name" value="Zip"/>
    <property type="match status" value="1"/>
</dbReference>
<evidence type="ECO:0000256" key="4">
    <source>
        <dbReference type="ARBA" id="ARBA00022692"/>
    </source>
</evidence>
<comment type="caution">
    <text evidence="9">The sequence shown here is derived from an EMBL/GenBank/DDBJ whole genome shotgun (WGS) entry which is preliminary data.</text>
</comment>
<keyword evidence="10" id="KW-1185">Reference proteome</keyword>
<keyword evidence="4 8" id="KW-0812">Transmembrane</keyword>
<feature type="transmembrane region" description="Helical" evidence="8">
    <location>
        <begin position="6"/>
        <end position="24"/>
    </location>
</feature>